<dbReference type="Proteomes" id="UP000799750">
    <property type="component" value="Unassembled WGS sequence"/>
</dbReference>
<organism evidence="1 2">
    <name type="scientific">Lophium mytilinum</name>
    <dbReference type="NCBI Taxonomy" id="390894"/>
    <lineage>
        <taxon>Eukaryota</taxon>
        <taxon>Fungi</taxon>
        <taxon>Dikarya</taxon>
        <taxon>Ascomycota</taxon>
        <taxon>Pezizomycotina</taxon>
        <taxon>Dothideomycetes</taxon>
        <taxon>Pleosporomycetidae</taxon>
        <taxon>Mytilinidiales</taxon>
        <taxon>Mytilinidiaceae</taxon>
        <taxon>Lophium</taxon>
    </lineage>
</organism>
<name>A0A6A6QB40_9PEZI</name>
<sequence>MENQSGTTPLRDRVTQKLHAAYEIWEVFARASFGQRIIQVETSTPEELRAVWAVAEGQYGCALPEEMSQEDQLAFLSFNTCDEVSYIFLEVLKHMLGEDVESISWWRIRPKQSRKVWIGMEDDAEELPYDHGHLRVQLVNGTVLIPDFTGAQNGWLFEVLEAEVYYKTRCEDGTEPWVVPAEEQEHLPQSYAAQLREVVVKAVDKLCWENTEDIVEAPEEEKIDMKDMLEKVQEAVRHFCVRWGEHIVRIIQQRVAGPSAG</sequence>
<proteinExistence type="predicted"/>
<dbReference type="OrthoDB" id="10330319at2759"/>
<reference evidence="1" key="1">
    <citation type="journal article" date="2020" name="Stud. Mycol.">
        <title>101 Dothideomycetes genomes: a test case for predicting lifestyles and emergence of pathogens.</title>
        <authorList>
            <person name="Haridas S."/>
            <person name="Albert R."/>
            <person name="Binder M."/>
            <person name="Bloem J."/>
            <person name="Labutti K."/>
            <person name="Salamov A."/>
            <person name="Andreopoulos B."/>
            <person name="Baker S."/>
            <person name="Barry K."/>
            <person name="Bills G."/>
            <person name="Bluhm B."/>
            <person name="Cannon C."/>
            <person name="Castanera R."/>
            <person name="Culley D."/>
            <person name="Daum C."/>
            <person name="Ezra D."/>
            <person name="Gonzalez J."/>
            <person name="Henrissat B."/>
            <person name="Kuo A."/>
            <person name="Liang C."/>
            <person name="Lipzen A."/>
            <person name="Lutzoni F."/>
            <person name="Magnuson J."/>
            <person name="Mondo S."/>
            <person name="Nolan M."/>
            <person name="Ohm R."/>
            <person name="Pangilinan J."/>
            <person name="Park H.-J."/>
            <person name="Ramirez L."/>
            <person name="Alfaro M."/>
            <person name="Sun H."/>
            <person name="Tritt A."/>
            <person name="Yoshinaga Y."/>
            <person name="Zwiers L.-H."/>
            <person name="Turgeon B."/>
            <person name="Goodwin S."/>
            <person name="Spatafora J."/>
            <person name="Crous P."/>
            <person name="Grigoriev I."/>
        </authorList>
    </citation>
    <scope>NUCLEOTIDE SEQUENCE</scope>
    <source>
        <strain evidence="1">CBS 269.34</strain>
    </source>
</reference>
<dbReference type="AlphaFoldDB" id="A0A6A6QB40"/>
<evidence type="ECO:0000313" key="1">
    <source>
        <dbReference type="EMBL" id="KAF2489210.1"/>
    </source>
</evidence>
<keyword evidence="2" id="KW-1185">Reference proteome</keyword>
<accession>A0A6A6QB40</accession>
<gene>
    <name evidence="1" type="ORF">BU16DRAFT_567388</name>
</gene>
<protein>
    <submittedName>
        <fullName evidence="1">Uncharacterized protein</fullName>
    </submittedName>
</protein>
<dbReference type="EMBL" id="MU004199">
    <property type="protein sequence ID" value="KAF2489210.1"/>
    <property type="molecule type" value="Genomic_DNA"/>
</dbReference>
<evidence type="ECO:0000313" key="2">
    <source>
        <dbReference type="Proteomes" id="UP000799750"/>
    </source>
</evidence>